<sequence length="504" mass="55016">MGTRTPHVSPDGGWGWAVVLGCFVVHMIMDGFVYAFGVFYIEFLDYFGSDKGTTALIGSLLNGMYLFAGPIASVLTNRYGPRVVTIAGGIISSTGFTASAFAPNIYWLCVTFGVIPGIGAAFMYVAAISCVGQYFEKKRAFAMGITLCGTGIGTFVLAPLTEYLIELYTWRGAVLIASGIMLNCVVGGLFFKPLNLKMKREETEKLDINKREVTLDQDSSEEKASLIVGKSDSFLYQKSSDLCDSNVTRSQSNMETHTNNDLVLNTNKSSPSCPNTTNSTRRKVWTNVDHFLKKLYTIFGCAMCLDIVYIFFVISNCFGSIGSGIPYIYIPDRAYEVGISKTDASFLLSVAGMANTVARLVFGWLASREFANPSVMYGLSLLLCGIATFVSPFNDSHEFLVCYSVLFGACAGVYICLNAIVLVHFVGIDNLTSSFGNMLLFKGLFLLIGTPAAGWLFDETGSYAITFYSDGIILCLSSVLLFIGYVLNENKLKKSRETSNVLYE</sequence>
<dbReference type="Pfam" id="PF07690">
    <property type="entry name" value="MFS_1"/>
    <property type="match status" value="2"/>
</dbReference>
<feature type="transmembrane region" description="Helical" evidence="2">
    <location>
        <begin position="463"/>
        <end position="487"/>
    </location>
</feature>
<keyword evidence="2" id="KW-1133">Transmembrane helix</keyword>
<dbReference type="PANTHER" id="PTHR11360">
    <property type="entry name" value="MONOCARBOXYLATE TRANSPORTER"/>
    <property type="match status" value="1"/>
</dbReference>
<evidence type="ECO:0000256" key="1">
    <source>
        <dbReference type="ARBA" id="ARBA00004141"/>
    </source>
</evidence>
<evidence type="ECO:0000259" key="3">
    <source>
        <dbReference type="PROSITE" id="PS50850"/>
    </source>
</evidence>
<dbReference type="InterPro" id="IPR011701">
    <property type="entry name" value="MFS"/>
</dbReference>
<dbReference type="AlphaFoldDB" id="A0A6J8E3Y9"/>
<reference evidence="4 5" key="1">
    <citation type="submission" date="2020-06" db="EMBL/GenBank/DDBJ databases">
        <authorList>
            <person name="Li R."/>
            <person name="Bekaert M."/>
        </authorList>
    </citation>
    <scope>NUCLEOTIDE SEQUENCE [LARGE SCALE GENOMIC DNA]</scope>
    <source>
        <strain evidence="5">wild</strain>
    </source>
</reference>
<organism evidence="4 5">
    <name type="scientific">Mytilus coruscus</name>
    <name type="common">Sea mussel</name>
    <dbReference type="NCBI Taxonomy" id="42192"/>
    <lineage>
        <taxon>Eukaryota</taxon>
        <taxon>Metazoa</taxon>
        <taxon>Spiralia</taxon>
        <taxon>Lophotrochozoa</taxon>
        <taxon>Mollusca</taxon>
        <taxon>Bivalvia</taxon>
        <taxon>Autobranchia</taxon>
        <taxon>Pteriomorphia</taxon>
        <taxon>Mytilida</taxon>
        <taxon>Mytiloidea</taxon>
        <taxon>Mytilidae</taxon>
        <taxon>Mytilinae</taxon>
        <taxon>Mytilus</taxon>
    </lineage>
</organism>
<feature type="domain" description="Major facilitator superfamily (MFS) profile" evidence="3">
    <location>
        <begin position="16"/>
        <end position="496"/>
    </location>
</feature>
<dbReference type="PANTHER" id="PTHR11360:SF284">
    <property type="entry name" value="EG:103B4.3 PROTEIN-RELATED"/>
    <property type="match status" value="1"/>
</dbReference>
<dbReference type="EMBL" id="CACVKT020008335">
    <property type="protein sequence ID" value="CAC5414175.1"/>
    <property type="molecule type" value="Genomic_DNA"/>
</dbReference>
<name>A0A6J8E3Y9_MYTCO</name>
<keyword evidence="2" id="KW-0812">Transmembrane</keyword>
<dbReference type="InterPro" id="IPR036259">
    <property type="entry name" value="MFS_trans_sf"/>
</dbReference>
<dbReference type="Proteomes" id="UP000507470">
    <property type="component" value="Unassembled WGS sequence"/>
</dbReference>
<dbReference type="GO" id="GO:0016020">
    <property type="term" value="C:membrane"/>
    <property type="evidence" value="ECO:0007669"/>
    <property type="project" value="UniProtKB-SubCell"/>
</dbReference>
<feature type="transmembrane region" description="Helical" evidence="2">
    <location>
        <begin position="374"/>
        <end position="393"/>
    </location>
</feature>
<dbReference type="PROSITE" id="PS51257">
    <property type="entry name" value="PROKAR_LIPOPROTEIN"/>
    <property type="match status" value="1"/>
</dbReference>
<dbReference type="PROSITE" id="PS50850">
    <property type="entry name" value="MFS"/>
    <property type="match status" value="1"/>
</dbReference>
<comment type="subcellular location">
    <subcellularLocation>
        <location evidence="1">Membrane</location>
        <topology evidence="1">Multi-pass membrane protein</topology>
    </subcellularLocation>
</comment>
<feature type="transmembrane region" description="Helical" evidence="2">
    <location>
        <begin position="14"/>
        <end position="41"/>
    </location>
</feature>
<accession>A0A6J8E3Y9</accession>
<keyword evidence="5" id="KW-1185">Reference proteome</keyword>
<feature type="transmembrane region" description="Helical" evidence="2">
    <location>
        <begin position="53"/>
        <end position="75"/>
    </location>
</feature>
<feature type="transmembrane region" description="Helical" evidence="2">
    <location>
        <begin position="105"/>
        <end position="128"/>
    </location>
</feature>
<feature type="transmembrane region" description="Helical" evidence="2">
    <location>
        <begin position="140"/>
        <end position="160"/>
    </location>
</feature>
<dbReference type="SUPFAM" id="SSF103473">
    <property type="entry name" value="MFS general substrate transporter"/>
    <property type="match status" value="1"/>
</dbReference>
<evidence type="ECO:0000256" key="2">
    <source>
        <dbReference type="SAM" id="Phobius"/>
    </source>
</evidence>
<feature type="transmembrane region" description="Helical" evidence="2">
    <location>
        <begin position="344"/>
        <end position="362"/>
    </location>
</feature>
<dbReference type="OrthoDB" id="6499973at2759"/>
<dbReference type="InterPro" id="IPR020846">
    <property type="entry name" value="MFS_dom"/>
</dbReference>
<dbReference type="Gene3D" id="1.20.1250.20">
    <property type="entry name" value="MFS general substrate transporter like domains"/>
    <property type="match status" value="2"/>
</dbReference>
<dbReference type="GO" id="GO:0008028">
    <property type="term" value="F:monocarboxylic acid transmembrane transporter activity"/>
    <property type="evidence" value="ECO:0007669"/>
    <property type="project" value="TreeGrafter"/>
</dbReference>
<feature type="transmembrane region" description="Helical" evidence="2">
    <location>
        <begin position="172"/>
        <end position="191"/>
    </location>
</feature>
<feature type="transmembrane region" description="Helical" evidence="2">
    <location>
        <begin position="439"/>
        <end position="457"/>
    </location>
</feature>
<protein>
    <recommendedName>
        <fullName evidence="3">Major facilitator superfamily (MFS) profile domain-containing protein</fullName>
    </recommendedName>
</protein>
<evidence type="ECO:0000313" key="4">
    <source>
        <dbReference type="EMBL" id="CAC5414175.1"/>
    </source>
</evidence>
<feature type="transmembrane region" description="Helical" evidence="2">
    <location>
        <begin position="405"/>
        <end position="427"/>
    </location>
</feature>
<gene>
    <name evidence="4" type="ORF">MCOR_47013</name>
</gene>
<keyword evidence="2" id="KW-0472">Membrane</keyword>
<dbReference type="CDD" id="cd17352">
    <property type="entry name" value="MFS_MCT_SLC16"/>
    <property type="match status" value="1"/>
</dbReference>
<evidence type="ECO:0000313" key="5">
    <source>
        <dbReference type="Proteomes" id="UP000507470"/>
    </source>
</evidence>
<dbReference type="InterPro" id="IPR050327">
    <property type="entry name" value="Proton-linked_MCT"/>
</dbReference>
<proteinExistence type="predicted"/>